<reference evidence="7 8" key="1">
    <citation type="journal article" date="2016" name="Biochim. Biophys. Acta">
        <title>Characterization of red-shifted phycobilisomes isolated from the chlorophyll f-containing cyanobacterium Halomicronema hongdechloris.</title>
        <authorList>
            <person name="Li Y."/>
            <person name="Lin Y."/>
            <person name="Garvey C.J."/>
            <person name="Birch D."/>
            <person name="Corkery R.W."/>
            <person name="Loughlin P.C."/>
            <person name="Scheer H."/>
            <person name="Willows R.D."/>
            <person name="Chen M."/>
        </authorList>
    </citation>
    <scope>NUCLEOTIDE SEQUENCE [LARGE SCALE GENOMIC DNA]</scope>
    <source>
        <strain evidence="7 8">C2206</strain>
    </source>
</reference>
<dbReference type="KEGG" id="hhg:XM38_040590"/>
<evidence type="ECO:0000256" key="2">
    <source>
        <dbReference type="ARBA" id="ARBA00010961"/>
    </source>
</evidence>
<keyword evidence="6" id="KW-0814">Transposable element</keyword>
<keyword evidence="8" id="KW-1185">Reference proteome</keyword>
<organism evidence="7 8">
    <name type="scientific">Halomicronema hongdechloris C2206</name>
    <dbReference type="NCBI Taxonomy" id="1641165"/>
    <lineage>
        <taxon>Bacteria</taxon>
        <taxon>Bacillati</taxon>
        <taxon>Cyanobacteriota</taxon>
        <taxon>Cyanophyceae</taxon>
        <taxon>Nodosilineales</taxon>
        <taxon>Nodosilineaceae</taxon>
        <taxon>Halomicronema</taxon>
    </lineage>
</organism>
<evidence type="ECO:0000313" key="7">
    <source>
        <dbReference type="EMBL" id="ASC73097.1"/>
    </source>
</evidence>
<evidence type="ECO:0000256" key="6">
    <source>
        <dbReference type="RuleBase" id="RU365089"/>
    </source>
</evidence>
<keyword evidence="3 6" id="KW-0815">Transposition</keyword>
<gene>
    <name evidence="7" type="ORF">XM38_040590</name>
</gene>
<evidence type="ECO:0000313" key="8">
    <source>
        <dbReference type="Proteomes" id="UP000191901"/>
    </source>
</evidence>
<evidence type="ECO:0000256" key="5">
    <source>
        <dbReference type="ARBA" id="ARBA00023172"/>
    </source>
</evidence>
<evidence type="ECO:0000256" key="4">
    <source>
        <dbReference type="ARBA" id="ARBA00023125"/>
    </source>
</evidence>
<keyword evidence="5 6" id="KW-0233">DNA recombination</keyword>
<dbReference type="Pfam" id="PF00872">
    <property type="entry name" value="Transposase_mut"/>
    <property type="match status" value="1"/>
</dbReference>
<sequence>MRNGYLPERTIQTGVGDVAVTVPKVRDRNGSGVKFNSRLLPPYLKRTSSVEEVLPWLYLKGVSTGDFSEALSALPGPEARGLSPATISRLKAKWIEEHQDWQKRSLRHRRYVYIWADGIYFNLPMLGDSGSIRSDRLPPAEPALGWLQRVYSLSDRFKQSSLHRLCQSFGFSQLPQLINLQQGQQFVSFRLA</sequence>
<dbReference type="GO" id="GO:0003677">
    <property type="term" value="F:DNA binding"/>
    <property type="evidence" value="ECO:0007669"/>
    <property type="project" value="UniProtKB-UniRule"/>
</dbReference>
<evidence type="ECO:0000256" key="1">
    <source>
        <dbReference type="ARBA" id="ARBA00002190"/>
    </source>
</evidence>
<accession>A0A1Z3HSJ0</accession>
<comment type="function">
    <text evidence="1 6">Required for the transposition of the insertion element.</text>
</comment>
<dbReference type="InterPro" id="IPR001207">
    <property type="entry name" value="Transposase_mutator"/>
</dbReference>
<dbReference type="PANTHER" id="PTHR33217">
    <property type="entry name" value="TRANSPOSASE FOR INSERTION SEQUENCE ELEMENT IS1081"/>
    <property type="match status" value="1"/>
</dbReference>
<protein>
    <recommendedName>
        <fullName evidence="6">Mutator family transposase</fullName>
    </recommendedName>
</protein>
<dbReference type="PANTHER" id="PTHR33217:SF9">
    <property type="entry name" value="MUTATOR FAMILY TRANSPOSASE"/>
    <property type="match status" value="1"/>
</dbReference>
<evidence type="ECO:0000256" key="3">
    <source>
        <dbReference type="ARBA" id="ARBA00022578"/>
    </source>
</evidence>
<dbReference type="GO" id="GO:0004803">
    <property type="term" value="F:transposase activity"/>
    <property type="evidence" value="ECO:0007669"/>
    <property type="project" value="UniProtKB-UniRule"/>
</dbReference>
<keyword evidence="4 6" id="KW-0238">DNA-binding</keyword>
<proteinExistence type="inferred from homology"/>
<dbReference type="GO" id="GO:0006313">
    <property type="term" value="P:DNA transposition"/>
    <property type="evidence" value="ECO:0007669"/>
    <property type="project" value="UniProtKB-UniRule"/>
</dbReference>
<dbReference type="AlphaFoldDB" id="A0A1Z3HSJ0"/>
<dbReference type="Proteomes" id="UP000191901">
    <property type="component" value="Chromosome"/>
</dbReference>
<name>A0A1Z3HSJ0_9CYAN</name>
<comment type="similarity">
    <text evidence="2 6">Belongs to the transposase mutator family.</text>
</comment>
<dbReference type="EMBL" id="CP021983">
    <property type="protein sequence ID" value="ASC73097.1"/>
    <property type="molecule type" value="Genomic_DNA"/>
</dbReference>